<evidence type="ECO:0000256" key="2">
    <source>
        <dbReference type="ARBA" id="ARBA00022670"/>
    </source>
</evidence>
<feature type="transmembrane region" description="Helical" evidence="8">
    <location>
        <begin position="174"/>
        <end position="194"/>
    </location>
</feature>
<dbReference type="PANTHER" id="PTHR31412:SF0">
    <property type="entry name" value="ZINC METALLOPROTEASE EGY1, CHLOROPLASTIC-RELATED"/>
    <property type="match status" value="1"/>
</dbReference>
<evidence type="ECO:0000256" key="8">
    <source>
        <dbReference type="SAM" id="Phobius"/>
    </source>
</evidence>
<proteinExistence type="predicted"/>
<feature type="transmembrane region" description="Helical" evidence="8">
    <location>
        <begin position="397"/>
        <end position="417"/>
    </location>
</feature>
<keyword evidence="5" id="KW-0809">Transit peptide</keyword>
<dbReference type="GO" id="GO:0008237">
    <property type="term" value="F:metallopeptidase activity"/>
    <property type="evidence" value="ECO:0007669"/>
    <property type="project" value="UniProtKB-KW"/>
</dbReference>
<evidence type="ECO:0000256" key="7">
    <source>
        <dbReference type="ARBA" id="ARBA00023136"/>
    </source>
</evidence>
<name>A0A218P8B4_9EURY</name>
<keyword evidence="6 8" id="KW-1133">Transmembrane helix</keyword>
<dbReference type="CDD" id="cd06160">
    <property type="entry name" value="S2P-M50_like_2"/>
    <property type="match status" value="1"/>
</dbReference>
<feature type="transmembrane region" description="Helical" evidence="8">
    <location>
        <begin position="304"/>
        <end position="326"/>
    </location>
</feature>
<dbReference type="GO" id="GO:0006508">
    <property type="term" value="P:proteolysis"/>
    <property type="evidence" value="ECO:0007669"/>
    <property type="project" value="UniProtKB-KW"/>
</dbReference>
<keyword evidence="10" id="KW-0482">Metalloprotease</keyword>
<feature type="transmembrane region" description="Helical" evidence="8">
    <location>
        <begin position="206"/>
        <end position="225"/>
    </location>
</feature>
<feature type="transmembrane region" description="Helical" evidence="8">
    <location>
        <begin position="134"/>
        <end position="154"/>
    </location>
</feature>
<dbReference type="EMBL" id="CP015102">
    <property type="protein sequence ID" value="ASJ06970.1"/>
    <property type="molecule type" value="Genomic_DNA"/>
</dbReference>
<protein>
    <submittedName>
        <fullName evidence="10">Metalloprotease</fullName>
    </submittedName>
</protein>
<dbReference type="InterPro" id="IPR008915">
    <property type="entry name" value="Peptidase_M50"/>
</dbReference>
<evidence type="ECO:0000256" key="4">
    <source>
        <dbReference type="ARBA" id="ARBA00022801"/>
    </source>
</evidence>
<dbReference type="Proteomes" id="UP000197418">
    <property type="component" value="Chromosome"/>
</dbReference>
<dbReference type="GO" id="GO:0016020">
    <property type="term" value="C:membrane"/>
    <property type="evidence" value="ECO:0007669"/>
    <property type="project" value="UniProtKB-SubCell"/>
</dbReference>
<evidence type="ECO:0000259" key="9">
    <source>
        <dbReference type="Pfam" id="PF02163"/>
    </source>
</evidence>
<gene>
    <name evidence="10" type="ORF">A3L08_06350</name>
</gene>
<accession>A0A218P8B4</accession>
<dbReference type="Pfam" id="PF02163">
    <property type="entry name" value="Peptidase_M50"/>
    <property type="match status" value="1"/>
</dbReference>
<evidence type="ECO:0000256" key="5">
    <source>
        <dbReference type="ARBA" id="ARBA00022946"/>
    </source>
</evidence>
<keyword evidence="7 8" id="KW-0472">Membrane</keyword>
<keyword evidence="2 10" id="KW-0645">Protease</keyword>
<sequence>MPRGIYECVNCGHREVIDSNEPLLERACPACGGDMVLVGFEAEMLEEKAPEWARIGLFLPPEVEARVHSFYSVEPRGSEGNVFVFEVKEILEPDFEKVLRELEELGYWAALKKRGGKVLLYVFPAGEVKPDNPWLPWAFLMATIITTFLAGYWLALGYIDLINRYNLPGIRNPYVNALAFSISVMAILGTHELGHKIAAAYHGVRATMPYFIPFPSMLGTLGAVIRVKSPVPTRNAAIDLGVSGPLAGILVAIPVTAIGLRLSAVVPSSMVPQTGEDLYMGTNLFFGVLEKLVLGIGSGEDYTVFLHPVAIAGWVGILVTFLNLIPAAQLDGGHIARAFMGEKAHRYFTFAIAFGLLLMSYLWSGWLIWGLLVLFIGSAGNPGALDEVSPVSTGRKLLAIVAVLIFILCATPVPLYVK</sequence>
<keyword evidence="4" id="KW-0378">Hydrolase</keyword>
<keyword evidence="3 8" id="KW-0812">Transmembrane</keyword>
<dbReference type="OrthoDB" id="19110at2157"/>
<dbReference type="RefSeq" id="WP_088854219.1">
    <property type="nucleotide sequence ID" value="NZ_CP015102.1"/>
</dbReference>
<evidence type="ECO:0000256" key="1">
    <source>
        <dbReference type="ARBA" id="ARBA00004141"/>
    </source>
</evidence>
<evidence type="ECO:0000256" key="3">
    <source>
        <dbReference type="ARBA" id="ARBA00022692"/>
    </source>
</evidence>
<reference evidence="10 11" key="1">
    <citation type="submission" date="2016-04" db="EMBL/GenBank/DDBJ databases">
        <title>Complete genome sequence of Thermococcus pacificus type strain P4.</title>
        <authorList>
            <person name="Oger P.M."/>
        </authorList>
    </citation>
    <scope>NUCLEOTIDE SEQUENCE [LARGE SCALE GENOMIC DNA]</scope>
    <source>
        <strain evidence="10 11">P-4</strain>
    </source>
</reference>
<feature type="transmembrane region" description="Helical" evidence="8">
    <location>
        <begin position="347"/>
        <end position="377"/>
    </location>
</feature>
<dbReference type="PANTHER" id="PTHR31412">
    <property type="entry name" value="ZINC METALLOPROTEASE EGY1"/>
    <property type="match status" value="1"/>
</dbReference>
<comment type="subcellular location">
    <subcellularLocation>
        <location evidence="1">Membrane</location>
        <topology evidence="1">Multi-pass membrane protein</topology>
    </subcellularLocation>
</comment>
<feature type="transmembrane region" description="Helical" evidence="8">
    <location>
        <begin position="245"/>
        <end position="266"/>
    </location>
</feature>
<evidence type="ECO:0000313" key="10">
    <source>
        <dbReference type="EMBL" id="ASJ06970.1"/>
    </source>
</evidence>
<evidence type="ECO:0000313" key="11">
    <source>
        <dbReference type="Proteomes" id="UP000197418"/>
    </source>
</evidence>
<dbReference type="AlphaFoldDB" id="A0A218P8B4"/>
<keyword evidence="11" id="KW-1185">Reference proteome</keyword>
<organism evidence="10 11">
    <name type="scientific">Thermococcus pacificus</name>
    <dbReference type="NCBI Taxonomy" id="71998"/>
    <lineage>
        <taxon>Archaea</taxon>
        <taxon>Methanobacteriati</taxon>
        <taxon>Methanobacteriota</taxon>
        <taxon>Thermococci</taxon>
        <taxon>Thermococcales</taxon>
        <taxon>Thermococcaceae</taxon>
        <taxon>Thermococcus</taxon>
    </lineage>
</organism>
<feature type="domain" description="Peptidase M50" evidence="9">
    <location>
        <begin position="179"/>
        <end position="346"/>
    </location>
</feature>
<dbReference type="KEGG" id="tpaf:A3L08_06350"/>
<evidence type="ECO:0000256" key="6">
    <source>
        <dbReference type="ARBA" id="ARBA00022989"/>
    </source>
</evidence>
<dbReference type="GeneID" id="33315873"/>
<dbReference type="InterPro" id="IPR044838">
    <property type="entry name" value="EGY1-like"/>
</dbReference>